<reference evidence="1 2" key="1">
    <citation type="submission" date="2019-06" db="EMBL/GenBank/DDBJ databases">
        <title>Genome Sequence of the Brown Rot Fungal Pathogen Monilinia fructicola.</title>
        <authorList>
            <person name="De Miccolis Angelini R.M."/>
            <person name="Landi L."/>
            <person name="Abate D."/>
            <person name="Pollastro S."/>
            <person name="Romanazzi G."/>
            <person name="Faretra F."/>
        </authorList>
    </citation>
    <scope>NUCLEOTIDE SEQUENCE [LARGE SCALE GENOMIC DNA]</scope>
    <source>
        <strain evidence="1 2">Mfrc123</strain>
    </source>
</reference>
<evidence type="ECO:0000313" key="1">
    <source>
        <dbReference type="EMBL" id="KAA8574350.1"/>
    </source>
</evidence>
<sequence length="111" mass="12409">MSEFAFQENFDWFNEFVHSSCFGSSPNLGYVESDRFLSTDILQYPCTFWKRDRGNEGSAEHPEEASYIPLGKATIEVMNGMQDELASINCLAWLQGFGMVRGSSCSGPSNT</sequence>
<organism evidence="1 2">
    <name type="scientific">Monilinia fructicola</name>
    <name type="common">Brown rot fungus</name>
    <name type="synonym">Ciboria fructicola</name>
    <dbReference type="NCBI Taxonomy" id="38448"/>
    <lineage>
        <taxon>Eukaryota</taxon>
        <taxon>Fungi</taxon>
        <taxon>Dikarya</taxon>
        <taxon>Ascomycota</taxon>
        <taxon>Pezizomycotina</taxon>
        <taxon>Leotiomycetes</taxon>
        <taxon>Helotiales</taxon>
        <taxon>Sclerotiniaceae</taxon>
        <taxon>Monilinia</taxon>
    </lineage>
</organism>
<evidence type="ECO:0000313" key="2">
    <source>
        <dbReference type="Proteomes" id="UP000322873"/>
    </source>
</evidence>
<accession>A0A5M9K0C8</accession>
<dbReference type="AlphaFoldDB" id="A0A5M9K0C8"/>
<dbReference type="EMBL" id="VICG01000003">
    <property type="protein sequence ID" value="KAA8574350.1"/>
    <property type="molecule type" value="Genomic_DNA"/>
</dbReference>
<keyword evidence="2" id="KW-1185">Reference proteome</keyword>
<dbReference type="Proteomes" id="UP000322873">
    <property type="component" value="Unassembled WGS sequence"/>
</dbReference>
<gene>
    <name evidence="1" type="ORF">EYC84_005832</name>
</gene>
<protein>
    <submittedName>
        <fullName evidence="1">Uncharacterized protein</fullName>
    </submittedName>
</protein>
<comment type="caution">
    <text evidence="1">The sequence shown here is derived from an EMBL/GenBank/DDBJ whole genome shotgun (WGS) entry which is preliminary data.</text>
</comment>
<name>A0A5M9K0C8_MONFR</name>
<proteinExistence type="predicted"/>